<dbReference type="PANTHER" id="PTHR35024:SF4">
    <property type="entry name" value="POLYMER-FORMING CYTOSKELETAL PROTEIN"/>
    <property type="match status" value="1"/>
</dbReference>
<sequence>MTKLKKMLFLKFARKFNKNAEAVPVPSIISENTKIAGDIISKGIVHVDGRVEGDITCEELVIGLKGAVVGTVTANNLHLYGILQGKAVVDSLFIAKTAKLLGDAAHNSIAIEPGAYIDGHCIRAGAPIPAEQGKPDLLITDASKKNKNKE</sequence>
<dbReference type="EMBL" id="DVNC01000053">
    <property type="protein sequence ID" value="HIU53977.1"/>
    <property type="molecule type" value="Genomic_DNA"/>
</dbReference>
<comment type="similarity">
    <text evidence="1">Belongs to the bactofilin family.</text>
</comment>
<reference evidence="2" key="2">
    <citation type="journal article" date="2021" name="PeerJ">
        <title>Extensive microbial diversity within the chicken gut microbiome revealed by metagenomics and culture.</title>
        <authorList>
            <person name="Gilroy R."/>
            <person name="Ravi A."/>
            <person name="Getino M."/>
            <person name="Pursley I."/>
            <person name="Horton D.L."/>
            <person name="Alikhan N.F."/>
            <person name="Baker D."/>
            <person name="Gharbi K."/>
            <person name="Hall N."/>
            <person name="Watson M."/>
            <person name="Adriaenssens E.M."/>
            <person name="Foster-Nyarko E."/>
            <person name="Jarju S."/>
            <person name="Secka A."/>
            <person name="Antonio M."/>
            <person name="Oren A."/>
            <person name="Chaudhuri R.R."/>
            <person name="La Ragione R."/>
            <person name="Hildebrand F."/>
            <person name="Pallen M.J."/>
        </authorList>
    </citation>
    <scope>NUCLEOTIDE SEQUENCE</scope>
    <source>
        <strain evidence="2">ChiW3-316</strain>
    </source>
</reference>
<comment type="caution">
    <text evidence="2">The sequence shown here is derived from an EMBL/GenBank/DDBJ whole genome shotgun (WGS) entry which is preliminary data.</text>
</comment>
<name>A0A9D1SBY3_9PROT</name>
<protein>
    <submittedName>
        <fullName evidence="2">Polymer-forming cytoskeletal protein</fullName>
    </submittedName>
</protein>
<proteinExistence type="inferred from homology"/>
<reference evidence="2" key="1">
    <citation type="submission" date="2020-10" db="EMBL/GenBank/DDBJ databases">
        <authorList>
            <person name="Gilroy R."/>
        </authorList>
    </citation>
    <scope>NUCLEOTIDE SEQUENCE</scope>
    <source>
        <strain evidence="2">ChiW3-316</strain>
    </source>
</reference>
<evidence type="ECO:0000256" key="1">
    <source>
        <dbReference type="ARBA" id="ARBA00044755"/>
    </source>
</evidence>
<dbReference type="PANTHER" id="PTHR35024">
    <property type="entry name" value="HYPOTHETICAL CYTOSOLIC PROTEIN"/>
    <property type="match status" value="1"/>
</dbReference>
<evidence type="ECO:0000313" key="3">
    <source>
        <dbReference type="Proteomes" id="UP000824107"/>
    </source>
</evidence>
<dbReference type="Proteomes" id="UP000824107">
    <property type="component" value="Unassembled WGS sequence"/>
</dbReference>
<gene>
    <name evidence="2" type="ORF">IAD20_07865</name>
</gene>
<evidence type="ECO:0000313" key="2">
    <source>
        <dbReference type="EMBL" id="HIU53977.1"/>
    </source>
</evidence>
<organism evidence="2 3">
    <name type="scientific">Candidatus Scatocola faecipullorum</name>
    <dbReference type="NCBI Taxonomy" id="2840917"/>
    <lineage>
        <taxon>Bacteria</taxon>
        <taxon>Pseudomonadati</taxon>
        <taxon>Pseudomonadota</taxon>
        <taxon>Alphaproteobacteria</taxon>
        <taxon>Rhodospirillales</taxon>
        <taxon>Rhodospirillaceae</taxon>
        <taxon>Rhodospirillaceae incertae sedis</taxon>
        <taxon>Candidatus Scatocola</taxon>
    </lineage>
</organism>
<dbReference type="InterPro" id="IPR007607">
    <property type="entry name" value="BacA/B"/>
</dbReference>
<accession>A0A9D1SBY3</accession>
<dbReference type="AlphaFoldDB" id="A0A9D1SBY3"/>
<dbReference type="Pfam" id="PF04519">
    <property type="entry name" value="Bactofilin"/>
    <property type="match status" value="1"/>
</dbReference>